<dbReference type="Gene3D" id="3.90.550.10">
    <property type="entry name" value="Spore Coat Polysaccharide Biosynthesis Protein SpsA, Chain A"/>
    <property type="match status" value="1"/>
</dbReference>
<keyword evidence="1" id="KW-0472">Membrane</keyword>
<sequence>MLNKPTICAVVVTFNRKALLLNCLNAIKQQTYPVNHIVVIDNASTDGTADFLYENKWVNDAFFTFISLPENSGGAGGFYEGIKYATEQNFDYIWLMDDDGVPSENCLEKLMPYCSESCYIGPMVLDSQTKNKLSFAMRLPNSLQVFDTYEDISASLKKENIIPHTVLPFNGTLISSRLIKKMGLVCKDYFIWGDEREYTLRADKFSAKILTVLDAIFYHPVDSSQSAPMFFGRFRFNNAYSDLKQYCFLRNSIAIFSQYHGTFYVMAFILKTSWFYIFTKPSFSRLIFAWRAMYHGLIQDFTHHKKYLK</sequence>
<dbReference type="InterPro" id="IPR029044">
    <property type="entry name" value="Nucleotide-diphossugar_trans"/>
</dbReference>
<protein>
    <submittedName>
        <fullName evidence="3">Glycosyl transferase</fullName>
    </submittedName>
</protein>
<keyword evidence="4" id="KW-1185">Reference proteome</keyword>
<dbReference type="Proteomes" id="UP000188481">
    <property type="component" value="Unassembled WGS sequence"/>
</dbReference>
<dbReference type="EMBL" id="MLHN01000009">
    <property type="protein sequence ID" value="OOF50510.1"/>
    <property type="molecule type" value="Genomic_DNA"/>
</dbReference>
<evidence type="ECO:0000256" key="1">
    <source>
        <dbReference type="SAM" id="Phobius"/>
    </source>
</evidence>
<dbReference type="PANTHER" id="PTHR43685:SF2">
    <property type="entry name" value="GLYCOSYLTRANSFERASE 2-LIKE DOMAIN-CONTAINING PROTEIN"/>
    <property type="match status" value="1"/>
</dbReference>
<evidence type="ECO:0000313" key="4">
    <source>
        <dbReference type="Proteomes" id="UP000188481"/>
    </source>
</evidence>
<dbReference type="GO" id="GO:0016740">
    <property type="term" value="F:transferase activity"/>
    <property type="evidence" value="ECO:0007669"/>
    <property type="project" value="UniProtKB-KW"/>
</dbReference>
<keyword evidence="1" id="KW-1133">Transmembrane helix</keyword>
<dbReference type="RefSeq" id="WP_077542111.1">
    <property type="nucleotide sequence ID" value="NZ_MLHN01000009.1"/>
</dbReference>
<accession>A0A1V3J5I6</accession>
<proteinExistence type="predicted"/>
<dbReference type="AlphaFoldDB" id="A0A1V3J5I6"/>
<reference evidence="3 4" key="1">
    <citation type="submission" date="2016-10" db="EMBL/GenBank/DDBJ databases">
        <title>Rodentibacter gen. nov. and new species.</title>
        <authorList>
            <person name="Christensen H."/>
        </authorList>
    </citation>
    <scope>NUCLEOTIDE SEQUENCE [LARGE SCALE GENOMIC DNA]</scope>
    <source>
        <strain evidence="4">ppn416</strain>
    </source>
</reference>
<keyword evidence="1" id="KW-0812">Transmembrane</keyword>
<gene>
    <name evidence="3" type="ORF">BKK54_05335</name>
</gene>
<name>A0A1V3J5I6_9PAST</name>
<evidence type="ECO:0000259" key="2">
    <source>
        <dbReference type="Pfam" id="PF00535"/>
    </source>
</evidence>
<feature type="domain" description="Glycosyltransferase 2-like" evidence="2">
    <location>
        <begin position="9"/>
        <end position="120"/>
    </location>
</feature>
<organism evidence="3 4">
    <name type="scientific">Rodentibacter genomosp. 1</name>
    <dbReference type="NCBI Taxonomy" id="1908264"/>
    <lineage>
        <taxon>Bacteria</taxon>
        <taxon>Pseudomonadati</taxon>
        <taxon>Pseudomonadota</taxon>
        <taxon>Gammaproteobacteria</taxon>
        <taxon>Pasteurellales</taxon>
        <taxon>Pasteurellaceae</taxon>
        <taxon>Rodentibacter</taxon>
    </lineage>
</organism>
<comment type="caution">
    <text evidence="3">The sequence shown here is derived from an EMBL/GenBank/DDBJ whole genome shotgun (WGS) entry which is preliminary data.</text>
</comment>
<dbReference type="InterPro" id="IPR001173">
    <property type="entry name" value="Glyco_trans_2-like"/>
</dbReference>
<dbReference type="SUPFAM" id="SSF53448">
    <property type="entry name" value="Nucleotide-diphospho-sugar transferases"/>
    <property type="match status" value="1"/>
</dbReference>
<feature type="transmembrane region" description="Helical" evidence="1">
    <location>
        <begin position="259"/>
        <end position="278"/>
    </location>
</feature>
<keyword evidence="3" id="KW-0808">Transferase</keyword>
<evidence type="ECO:0000313" key="3">
    <source>
        <dbReference type="EMBL" id="OOF50510.1"/>
    </source>
</evidence>
<dbReference type="Pfam" id="PF00535">
    <property type="entry name" value="Glycos_transf_2"/>
    <property type="match status" value="1"/>
</dbReference>
<dbReference type="PANTHER" id="PTHR43685">
    <property type="entry name" value="GLYCOSYLTRANSFERASE"/>
    <property type="match status" value="1"/>
</dbReference>
<dbReference type="CDD" id="cd04185">
    <property type="entry name" value="GT_2_like_b"/>
    <property type="match status" value="1"/>
</dbReference>
<dbReference type="InterPro" id="IPR050834">
    <property type="entry name" value="Glycosyltransf_2"/>
</dbReference>
<dbReference type="STRING" id="1908264.BKK54_05335"/>